<gene>
    <name evidence="1" type="ORF">METZ01_LOCUS101864</name>
</gene>
<sequence>MGIRVPRGKTIPLSVRLAYLANKLPRSSRTSRFSLLLDLEWVLNRLCHEESFALFSRDDHPLRQATARFIGSVLPPDAVVLDIGCGSGDLTRMLAMSAVSVVGIDHDRDCIAVAQENHRLPNVEFLVGEAEECLASTDTKFDVVILSHVLEHLEDPALLLEKTSSRCGFVYLEVPDFEYGPNNEYRRILERPLIFSDVDHLYEFDREEIEALLREANLEVLSTSHRLGMLRFWCGTQRLL</sequence>
<accession>A0A381W8Z1</accession>
<reference evidence="1" key="1">
    <citation type="submission" date="2018-05" db="EMBL/GenBank/DDBJ databases">
        <authorList>
            <person name="Lanie J.A."/>
            <person name="Ng W.-L."/>
            <person name="Kazmierczak K.M."/>
            <person name="Andrzejewski T.M."/>
            <person name="Davidsen T.M."/>
            <person name="Wayne K.J."/>
            <person name="Tettelin H."/>
            <person name="Glass J.I."/>
            <person name="Rusch D."/>
            <person name="Podicherti R."/>
            <person name="Tsui H.-C.T."/>
            <person name="Winkler M.E."/>
        </authorList>
    </citation>
    <scope>NUCLEOTIDE SEQUENCE</scope>
</reference>
<dbReference type="AlphaFoldDB" id="A0A381W8Z1"/>
<dbReference type="InterPro" id="IPR029063">
    <property type="entry name" value="SAM-dependent_MTases_sf"/>
</dbReference>
<dbReference type="EMBL" id="UINC01011068">
    <property type="protein sequence ID" value="SVA49010.1"/>
    <property type="molecule type" value="Genomic_DNA"/>
</dbReference>
<dbReference type="PANTHER" id="PTHR43861">
    <property type="entry name" value="TRANS-ACONITATE 2-METHYLTRANSFERASE-RELATED"/>
    <property type="match status" value="1"/>
</dbReference>
<evidence type="ECO:0008006" key="2">
    <source>
        <dbReference type="Google" id="ProtNLM"/>
    </source>
</evidence>
<name>A0A381W8Z1_9ZZZZ</name>
<proteinExistence type="predicted"/>
<dbReference type="SUPFAM" id="SSF53335">
    <property type="entry name" value="S-adenosyl-L-methionine-dependent methyltransferases"/>
    <property type="match status" value="1"/>
</dbReference>
<protein>
    <recommendedName>
        <fullName evidence="2">Methyltransferase domain-containing protein</fullName>
    </recommendedName>
</protein>
<organism evidence="1">
    <name type="scientific">marine metagenome</name>
    <dbReference type="NCBI Taxonomy" id="408172"/>
    <lineage>
        <taxon>unclassified sequences</taxon>
        <taxon>metagenomes</taxon>
        <taxon>ecological metagenomes</taxon>
    </lineage>
</organism>
<evidence type="ECO:0000313" key="1">
    <source>
        <dbReference type="EMBL" id="SVA49010.1"/>
    </source>
</evidence>
<dbReference type="Pfam" id="PF13489">
    <property type="entry name" value="Methyltransf_23"/>
    <property type="match status" value="1"/>
</dbReference>
<dbReference type="CDD" id="cd02440">
    <property type="entry name" value="AdoMet_MTases"/>
    <property type="match status" value="1"/>
</dbReference>
<dbReference type="Gene3D" id="3.40.50.150">
    <property type="entry name" value="Vaccinia Virus protein VP39"/>
    <property type="match status" value="1"/>
</dbReference>